<feature type="non-terminal residue" evidence="2">
    <location>
        <position position="1"/>
    </location>
</feature>
<dbReference type="OrthoDB" id="420169at2759"/>
<protein>
    <submittedName>
        <fullName evidence="2">Uncharacterized protein</fullName>
    </submittedName>
</protein>
<comment type="caution">
    <text evidence="2">The sequence shown here is derived from an EMBL/GenBank/DDBJ whole genome shotgun (WGS) entry which is preliminary data.</text>
</comment>
<evidence type="ECO:0000256" key="1">
    <source>
        <dbReference type="SAM" id="MobiDB-lite"/>
    </source>
</evidence>
<evidence type="ECO:0000313" key="2">
    <source>
        <dbReference type="EMBL" id="RDX75912.1"/>
    </source>
</evidence>
<gene>
    <name evidence="2" type="ORF">CR513_44159</name>
</gene>
<feature type="compositionally biased region" description="Polar residues" evidence="1">
    <location>
        <begin position="95"/>
        <end position="111"/>
    </location>
</feature>
<keyword evidence="3" id="KW-1185">Reference proteome</keyword>
<proteinExistence type="predicted"/>
<reference evidence="2" key="1">
    <citation type="submission" date="2018-05" db="EMBL/GenBank/DDBJ databases">
        <title>Draft genome of Mucuna pruriens seed.</title>
        <authorList>
            <person name="Nnadi N.E."/>
            <person name="Vos R."/>
            <person name="Hasami M.H."/>
            <person name="Devisetty U.K."/>
            <person name="Aguiy J.C."/>
        </authorList>
    </citation>
    <scope>NUCLEOTIDE SEQUENCE [LARGE SCALE GENOMIC DNA]</scope>
    <source>
        <strain evidence="2">JCA_2017</strain>
    </source>
</reference>
<feature type="region of interest" description="Disordered" evidence="1">
    <location>
        <begin position="67"/>
        <end position="112"/>
    </location>
</feature>
<accession>A0A371FC93</accession>
<organism evidence="2 3">
    <name type="scientific">Mucuna pruriens</name>
    <name type="common">Velvet bean</name>
    <name type="synonym">Dolichos pruriens</name>
    <dbReference type="NCBI Taxonomy" id="157652"/>
    <lineage>
        <taxon>Eukaryota</taxon>
        <taxon>Viridiplantae</taxon>
        <taxon>Streptophyta</taxon>
        <taxon>Embryophyta</taxon>
        <taxon>Tracheophyta</taxon>
        <taxon>Spermatophyta</taxon>
        <taxon>Magnoliopsida</taxon>
        <taxon>eudicotyledons</taxon>
        <taxon>Gunneridae</taxon>
        <taxon>Pentapetalae</taxon>
        <taxon>rosids</taxon>
        <taxon>fabids</taxon>
        <taxon>Fabales</taxon>
        <taxon>Fabaceae</taxon>
        <taxon>Papilionoideae</taxon>
        <taxon>50 kb inversion clade</taxon>
        <taxon>NPAAA clade</taxon>
        <taxon>indigoferoid/millettioid clade</taxon>
        <taxon>Phaseoleae</taxon>
        <taxon>Mucuna</taxon>
    </lineage>
</organism>
<dbReference type="EMBL" id="QJKJ01009683">
    <property type="protein sequence ID" value="RDX75912.1"/>
    <property type="molecule type" value="Genomic_DNA"/>
</dbReference>
<sequence length="218" mass="24505">MQIHIALEDQHKTTFTCPFGTLRTLACHLAYVMLQELKSRLTSAPILQAPNWDLPFELMFSQAQSPSEAQAESLSARPRLEPCREPSQVDPGGTPRQQSEPPGVQLSSTSLPGVACNASHSKGRIGIVHNSERIGAFGIQTFSRPFISNYPRFLLLRSRWYTVLLMAFLSIEEMQVRTEKLKLHSNAPLFTAFKSETEIVPLCRVCRHLTETKPDRLC</sequence>
<evidence type="ECO:0000313" key="3">
    <source>
        <dbReference type="Proteomes" id="UP000257109"/>
    </source>
</evidence>
<dbReference type="AlphaFoldDB" id="A0A371FC93"/>
<dbReference type="Proteomes" id="UP000257109">
    <property type="component" value="Unassembled WGS sequence"/>
</dbReference>
<name>A0A371FC93_MUCPR</name>